<sequence length="165" mass="18613">MNIRLIEPPDANVHLAFSQQLDNETSYMLMEPGERKPTAEQHQHMVNEFIMKEHLVLYIVEDAGTIVGHAMGVGGSTARNCRTASVVIGLLPAYHRLGLGSRMLGRIEAWGRERRLHRLELTVIEENTGARALYERFGFQEEGIKRASLFAHGAYVNEIMMAKLL</sequence>
<dbReference type="SUPFAM" id="SSF55729">
    <property type="entry name" value="Acyl-CoA N-acyltransferases (Nat)"/>
    <property type="match status" value="1"/>
</dbReference>
<dbReference type="PROSITE" id="PS51186">
    <property type="entry name" value="GNAT"/>
    <property type="match status" value="1"/>
</dbReference>
<dbReference type="Gene3D" id="3.40.630.30">
    <property type="match status" value="1"/>
</dbReference>
<dbReference type="AlphaFoldDB" id="A0A1H2X190"/>
<proteinExistence type="predicted"/>
<dbReference type="STRING" id="1122204.SAMN05421781_2593"/>
<dbReference type="CDD" id="cd04301">
    <property type="entry name" value="NAT_SF"/>
    <property type="match status" value="1"/>
</dbReference>
<evidence type="ECO:0000313" key="2">
    <source>
        <dbReference type="EMBL" id="SDW86526.1"/>
    </source>
</evidence>
<reference evidence="2 3" key="1">
    <citation type="submission" date="2016-10" db="EMBL/GenBank/DDBJ databases">
        <authorList>
            <person name="de Groot N.N."/>
        </authorList>
    </citation>
    <scope>NUCLEOTIDE SEQUENCE [LARGE SCALE GENOMIC DNA]</scope>
    <source>
        <strain evidence="2 3">DSM 23126</strain>
    </source>
</reference>
<dbReference type="Pfam" id="PF00583">
    <property type="entry name" value="Acetyltransf_1"/>
    <property type="match status" value="1"/>
</dbReference>
<keyword evidence="3" id="KW-1185">Reference proteome</keyword>
<dbReference type="EMBL" id="FNNC01000006">
    <property type="protein sequence ID" value="SDW86526.1"/>
    <property type="molecule type" value="Genomic_DNA"/>
</dbReference>
<gene>
    <name evidence="2" type="ORF">SAMN05421781_2593</name>
</gene>
<dbReference type="InterPro" id="IPR000182">
    <property type="entry name" value="GNAT_dom"/>
</dbReference>
<evidence type="ECO:0000259" key="1">
    <source>
        <dbReference type="PROSITE" id="PS51186"/>
    </source>
</evidence>
<dbReference type="InterPro" id="IPR016181">
    <property type="entry name" value="Acyl_CoA_acyltransferase"/>
</dbReference>
<dbReference type="Proteomes" id="UP000199488">
    <property type="component" value="Unassembled WGS sequence"/>
</dbReference>
<name>A0A1H2X190_9BACI</name>
<feature type="domain" description="N-acetyltransferase" evidence="1">
    <location>
        <begin position="1"/>
        <end position="165"/>
    </location>
</feature>
<accession>A0A1H2X190</accession>
<keyword evidence="2" id="KW-0808">Transferase</keyword>
<organism evidence="2 3">
    <name type="scientific">Marinococcus luteus</name>
    <dbReference type="NCBI Taxonomy" id="1122204"/>
    <lineage>
        <taxon>Bacteria</taxon>
        <taxon>Bacillati</taxon>
        <taxon>Bacillota</taxon>
        <taxon>Bacilli</taxon>
        <taxon>Bacillales</taxon>
        <taxon>Bacillaceae</taxon>
        <taxon>Marinococcus</taxon>
    </lineage>
</organism>
<dbReference type="PANTHER" id="PTHR43415:SF3">
    <property type="entry name" value="GNAT-FAMILY ACETYLTRANSFERASE"/>
    <property type="match status" value="1"/>
</dbReference>
<evidence type="ECO:0000313" key="3">
    <source>
        <dbReference type="Proteomes" id="UP000199488"/>
    </source>
</evidence>
<dbReference type="PANTHER" id="PTHR43415">
    <property type="entry name" value="SPERMIDINE N(1)-ACETYLTRANSFERASE"/>
    <property type="match status" value="1"/>
</dbReference>
<protein>
    <submittedName>
        <fullName evidence="2">Protein N-acetyltransferase, RimJ/RimL family</fullName>
    </submittedName>
</protein>
<dbReference type="GO" id="GO:0016747">
    <property type="term" value="F:acyltransferase activity, transferring groups other than amino-acyl groups"/>
    <property type="evidence" value="ECO:0007669"/>
    <property type="project" value="InterPro"/>
</dbReference>
<dbReference type="RefSeq" id="WP_176967768.1">
    <property type="nucleotide sequence ID" value="NZ_FNNC01000006.1"/>
</dbReference>